<name>A0A9X2STT8_9BACE</name>
<evidence type="ECO:0000313" key="1">
    <source>
        <dbReference type="EMBL" id="MCR6505052.1"/>
    </source>
</evidence>
<dbReference type="AlphaFoldDB" id="A0A9X2STT8"/>
<proteinExistence type="predicted"/>
<dbReference type="Proteomes" id="UP001143192">
    <property type="component" value="Unassembled WGS sequence"/>
</dbReference>
<evidence type="ECO:0000313" key="3">
    <source>
        <dbReference type="Proteomes" id="UP001143192"/>
    </source>
</evidence>
<reference evidence="1" key="2">
    <citation type="submission" date="2022-04" db="EMBL/GenBank/DDBJ databases">
        <authorList>
            <person name="Fokt H."/>
            <person name="Baines J."/>
        </authorList>
    </citation>
    <scope>NUCLEOTIDE SEQUENCE</scope>
    <source>
        <strain evidence="1">KH365_2</strain>
        <strain evidence="2">KH569_7</strain>
    </source>
</reference>
<keyword evidence="3" id="KW-1185">Reference proteome</keyword>
<organism evidence="1 3">
    <name type="scientific">Bacteroides muris</name>
    <name type="common">ex Fokt et al. 2023</name>
    <dbReference type="NCBI Taxonomy" id="2937417"/>
    <lineage>
        <taxon>Bacteria</taxon>
        <taxon>Pseudomonadati</taxon>
        <taxon>Bacteroidota</taxon>
        <taxon>Bacteroidia</taxon>
        <taxon>Bacteroidales</taxon>
        <taxon>Bacteroidaceae</taxon>
        <taxon>Bacteroides</taxon>
    </lineage>
</organism>
<dbReference type="EMBL" id="JAMZEE010000005">
    <property type="protein sequence ID" value="MCR6507244.1"/>
    <property type="molecule type" value="Genomic_DNA"/>
</dbReference>
<evidence type="ECO:0000313" key="2">
    <source>
        <dbReference type="EMBL" id="MCR6507244.1"/>
    </source>
</evidence>
<reference evidence="1" key="1">
    <citation type="journal article" date="2022" name="Arch. Microbiol.">
        <title>Bacteroides muris sp. nov. isolated from the cecum of wild-derived house mice.</title>
        <authorList>
            <person name="Fokt H."/>
            <person name="Unni R."/>
            <person name="Repnik U."/>
            <person name="Schmitz R.A."/>
            <person name="Bramkamp M."/>
            <person name="Baines J.F."/>
            <person name="Unterweger D."/>
        </authorList>
    </citation>
    <scope>NUCLEOTIDE SEQUENCE</scope>
    <source>
        <strain evidence="1">KH365_2</strain>
        <strain evidence="2">KH569_7</strain>
    </source>
</reference>
<accession>A0A9X2STT8</accession>
<gene>
    <name evidence="2" type="ORF">M1B78_03400</name>
    <name evidence="1" type="ORF">M1B79_10300</name>
</gene>
<dbReference type="RefSeq" id="WP_257931664.1">
    <property type="nucleotide sequence ID" value="NZ_JAMZED010000021.1"/>
</dbReference>
<dbReference type="EMBL" id="JAMZED010000021">
    <property type="protein sequence ID" value="MCR6505052.1"/>
    <property type="molecule type" value="Genomic_DNA"/>
</dbReference>
<comment type="caution">
    <text evidence="1">The sequence shown here is derived from an EMBL/GenBank/DDBJ whole genome shotgun (WGS) entry which is preliminary data.</text>
</comment>
<sequence>MIVHVVKGHIGFVLQEVIQAMVVWSGRVDLYLFEIGVWGCFDIEVA</sequence>
<protein>
    <submittedName>
        <fullName evidence="1">Uncharacterized protein</fullName>
    </submittedName>
</protein>
<dbReference type="Proteomes" id="UP001143810">
    <property type="component" value="Unassembled WGS sequence"/>
</dbReference>